<evidence type="ECO:0000256" key="2">
    <source>
        <dbReference type="ARBA" id="ARBA00022448"/>
    </source>
</evidence>
<organism evidence="8 9">
    <name type="scientific">Chaetomium strumarium</name>
    <dbReference type="NCBI Taxonomy" id="1170767"/>
    <lineage>
        <taxon>Eukaryota</taxon>
        <taxon>Fungi</taxon>
        <taxon>Dikarya</taxon>
        <taxon>Ascomycota</taxon>
        <taxon>Pezizomycotina</taxon>
        <taxon>Sordariomycetes</taxon>
        <taxon>Sordariomycetidae</taxon>
        <taxon>Sordariales</taxon>
        <taxon>Chaetomiaceae</taxon>
        <taxon>Chaetomium</taxon>
    </lineage>
</organism>
<feature type="transmembrane region" description="Helical" evidence="7">
    <location>
        <begin position="107"/>
        <end position="127"/>
    </location>
</feature>
<feature type="transmembrane region" description="Helical" evidence="7">
    <location>
        <begin position="295"/>
        <end position="317"/>
    </location>
</feature>
<dbReference type="GO" id="GO:0022857">
    <property type="term" value="F:transmembrane transporter activity"/>
    <property type="evidence" value="ECO:0007669"/>
    <property type="project" value="InterPro"/>
</dbReference>
<evidence type="ECO:0000256" key="7">
    <source>
        <dbReference type="SAM" id="Phobius"/>
    </source>
</evidence>
<dbReference type="SUPFAM" id="SSF103473">
    <property type="entry name" value="MFS general substrate transporter"/>
    <property type="match status" value="1"/>
</dbReference>
<feature type="transmembrane region" description="Helical" evidence="7">
    <location>
        <begin position="404"/>
        <end position="423"/>
    </location>
</feature>
<feature type="transmembrane region" description="Helical" evidence="7">
    <location>
        <begin position="6"/>
        <end position="26"/>
    </location>
</feature>
<comment type="subcellular location">
    <subcellularLocation>
        <location evidence="1">Membrane</location>
        <topology evidence="1">Multi-pass membrane protein</topology>
    </subcellularLocation>
</comment>
<keyword evidence="5 7" id="KW-0472">Membrane</keyword>
<dbReference type="RefSeq" id="XP_062726816.1">
    <property type="nucleotide sequence ID" value="XM_062864486.1"/>
</dbReference>
<dbReference type="PANTHER" id="PTHR23506:SF23">
    <property type="entry name" value="GH10249P"/>
    <property type="match status" value="1"/>
</dbReference>
<feature type="transmembrane region" description="Helical" evidence="7">
    <location>
        <begin position="46"/>
        <end position="64"/>
    </location>
</feature>
<feature type="region of interest" description="Disordered" evidence="6">
    <location>
        <begin position="455"/>
        <end position="524"/>
    </location>
</feature>
<evidence type="ECO:0000313" key="9">
    <source>
        <dbReference type="Proteomes" id="UP001273166"/>
    </source>
</evidence>
<sequence>MAFLVVLANFAVFTDAFLSGLIIPLIPTIIKNGTRAHYSHQQLQMWTSAVVSAHGGAFALFSPLKPLFMRQGPSSYAVVLICLAFSAANFSLLHLPSDPLIMVMARFMQGLFAFGITVASSGMMATAATSSGQISGPTWLTPTLIRNVAMTAAPFLAGCLNEYYGTDVVFYCGYALVMVSVSLILVAVKNIPVSEVGIEDNEQPNLQPRGYGTMPSGAGGLSRRSSRSISPRTALPARAGQRDALETLPAAASGNARLSVALFGYLVVGLLASALQSVLPLFVKRHFSWSMLATGSMFVPLSAPAALVGPLAGALAVRVPRSTRFLAAIGFFACLPAFLYLGELKDNTKVVQHGFLLMLGCLSLAAGLCGDPLAREIMNTAASSGSDRWSAIAQATSLESTTNAWGSLVGPLFAGGASWVWGWSTMNKSLAVVAAAAGVVSLFFLQGWIGSPYPNIQSRRTEPTSDEESAPLLANDRSNRGLYGRPETFSSSKEDGYYKQRQTSEAASPHACGANDGKNRPHRRHFSVDNFSVATTAGPGSVDSSTSSVRFQAALETPVHGALGNGAKRPSMSDSASKTTAERRYIMREAPHAPATDPLLAAGSLYVIDEERDTAAGVESERQKRRVVVFPEGTAPPELLERHRHHIVAINALDGTAQMVSDSTNDHAVHVTEERGKEEPAFSEATSRRYVVVVVEDEDCDSG</sequence>
<feature type="transmembrane region" description="Helical" evidence="7">
    <location>
        <begin position="76"/>
        <end position="95"/>
    </location>
</feature>
<dbReference type="PANTHER" id="PTHR23506">
    <property type="entry name" value="GH10249P"/>
    <property type="match status" value="1"/>
</dbReference>
<proteinExistence type="predicted"/>
<evidence type="ECO:0000256" key="6">
    <source>
        <dbReference type="SAM" id="MobiDB-lite"/>
    </source>
</evidence>
<dbReference type="InterPro" id="IPR011701">
    <property type="entry name" value="MFS"/>
</dbReference>
<evidence type="ECO:0000313" key="8">
    <source>
        <dbReference type="EMBL" id="KAK3311036.1"/>
    </source>
</evidence>
<evidence type="ECO:0000256" key="4">
    <source>
        <dbReference type="ARBA" id="ARBA00022989"/>
    </source>
</evidence>
<dbReference type="InterPro" id="IPR036259">
    <property type="entry name" value="MFS_trans_sf"/>
</dbReference>
<reference evidence="8" key="1">
    <citation type="journal article" date="2023" name="Mol. Phylogenet. Evol.">
        <title>Genome-scale phylogeny and comparative genomics of the fungal order Sordariales.</title>
        <authorList>
            <person name="Hensen N."/>
            <person name="Bonometti L."/>
            <person name="Westerberg I."/>
            <person name="Brannstrom I.O."/>
            <person name="Guillou S."/>
            <person name="Cros-Aarteil S."/>
            <person name="Calhoun S."/>
            <person name="Haridas S."/>
            <person name="Kuo A."/>
            <person name="Mondo S."/>
            <person name="Pangilinan J."/>
            <person name="Riley R."/>
            <person name="LaButti K."/>
            <person name="Andreopoulos B."/>
            <person name="Lipzen A."/>
            <person name="Chen C."/>
            <person name="Yan M."/>
            <person name="Daum C."/>
            <person name="Ng V."/>
            <person name="Clum A."/>
            <person name="Steindorff A."/>
            <person name="Ohm R.A."/>
            <person name="Martin F."/>
            <person name="Silar P."/>
            <person name="Natvig D.O."/>
            <person name="Lalanne C."/>
            <person name="Gautier V."/>
            <person name="Ament-Velasquez S.L."/>
            <person name="Kruys A."/>
            <person name="Hutchinson M.I."/>
            <person name="Powell A.J."/>
            <person name="Barry K."/>
            <person name="Miller A.N."/>
            <person name="Grigoriev I.V."/>
            <person name="Debuchy R."/>
            <person name="Gladieux P."/>
            <person name="Hiltunen Thoren M."/>
            <person name="Johannesson H."/>
        </authorList>
    </citation>
    <scope>NUCLEOTIDE SEQUENCE</scope>
    <source>
        <strain evidence="8">CBS 333.67</strain>
    </source>
</reference>
<dbReference type="EMBL" id="JAUDZG010000001">
    <property type="protein sequence ID" value="KAK3311036.1"/>
    <property type="molecule type" value="Genomic_DNA"/>
</dbReference>
<keyword evidence="2" id="KW-0813">Transport</keyword>
<dbReference type="AlphaFoldDB" id="A0AAJ0H3B3"/>
<dbReference type="InterPro" id="IPR050930">
    <property type="entry name" value="MFS_Vesicular_Transporter"/>
</dbReference>
<feature type="transmembrane region" description="Helical" evidence="7">
    <location>
        <begin position="323"/>
        <end position="342"/>
    </location>
</feature>
<evidence type="ECO:0000256" key="3">
    <source>
        <dbReference type="ARBA" id="ARBA00022692"/>
    </source>
</evidence>
<accession>A0AAJ0H3B3</accession>
<feature type="transmembrane region" description="Helical" evidence="7">
    <location>
        <begin position="168"/>
        <end position="188"/>
    </location>
</feature>
<feature type="region of interest" description="Disordered" evidence="6">
    <location>
        <begin position="216"/>
        <end position="240"/>
    </location>
</feature>
<evidence type="ECO:0000256" key="5">
    <source>
        <dbReference type="ARBA" id="ARBA00023136"/>
    </source>
</evidence>
<dbReference type="Gene3D" id="1.20.1250.20">
    <property type="entry name" value="MFS general substrate transporter like domains"/>
    <property type="match status" value="2"/>
</dbReference>
<dbReference type="GeneID" id="87883315"/>
<gene>
    <name evidence="8" type="ORF">B0T15DRAFT_389363</name>
</gene>
<comment type="caution">
    <text evidence="8">The sequence shown here is derived from an EMBL/GenBank/DDBJ whole genome shotgun (WGS) entry which is preliminary data.</text>
</comment>
<protein>
    <submittedName>
        <fullName evidence="8">Major facilitator superfamily domain-containing protein</fullName>
    </submittedName>
</protein>
<keyword evidence="4 7" id="KW-1133">Transmembrane helix</keyword>
<name>A0AAJ0H3B3_9PEZI</name>
<feature type="transmembrane region" description="Helical" evidence="7">
    <location>
        <begin position="354"/>
        <end position="374"/>
    </location>
</feature>
<dbReference type="GO" id="GO:0016020">
    <property type="term" value="C:membrane"/>
    <property type="evidence" value="ECO:0007669"/>
    <property type="project" value="UniProtKB-SubCell"/>
</dbReference>
<keyword evidence="9" id="KW-1185">Reference proteome</keyword>
<feature type="transmembrane region" description="Helical" evidence="7">
    <location>
        <begin position="139"/>
        <end position="161"/>
    </location>
</feature>
<feature type="compositionally biased region" description="Low complexity" evidence="6">
    <location>
        <begin position="221"/>
        <end position="230"/>
    </location>
</feature>
<keyword evidence="3 7" id="KW-0812">Transmembrane</keyword>
<reference evidence="8" key="2">
    <citation type="submission" date="2023-06" db="EMBL/GenBank/DDBJ databases">
        <authorList>
            <consortium name="Lawrence Berkeley National Laboratory"/>
            <person name="Mondo S.J."/>
            <person name="Hensen N."/>
            <person name="Bonometti L."/>
            <person name="Westerberg I."/>
            <person name="Brannstrom I.O."/>
            <person name="Guillou S."/>
            <person name="Cros-Aarteil S."/>
            <person name="Calhoun S."/>
            <person name="Haridas S."/>
            <person name="Kuo A."/>
            <person name="Pangilinan J."/>
            <person name="Riley R."/>
            <person name="Labutti K."/>
            <person name="Andreopoulos B."/>
            <person name="Lipzen A."/>
            <person name="Chen C."/>
            <person name="Yanf M."/>
            <person name="Daum C."/>
            <person name="Ng V."/>
            <person name="Clum A."/>
            <person name="Steindorff A."/>
            <person name="Ohm R."/>
            <person name="Martin F."/>
            <person name="Silar P."/>
            <person name="Natvig D."/>
            <person name="Lalanne C."/>
            <person name="Gautier V."/>
            <person name="Ament-Velasquez S.L."/>
            <person name="Kruys A."/>
            <person name="Hutchinson M.I."/>
            <person name="Powell A.J."/>
            <person name="Barry K."/>
            <person name="Miller A.N."/>
            <person name="Grigoriev I.V."/>
            <person name="Debuchy R."/>
            <person name="Gladieux P."/>
            <person name="Thoren M.H."/>
            <person name="Johannesson H."/>
        </authorList>
    </citation>
    <scope>NUCLEOTIDE SEQUENCE</scope>
    <source>
        <strain evidence="8">CBS 333.67</strain>
    </source>
</reference>
<feature type="transmembrane region" description="Helical" evidence="7">
    <location>
        <begin position="430"/>
        <end position="449"/>
    </location>
</feature>
<dbReference type="Proteomes" id="UP001273166">
    <property type="component" value="Unassembled WGS sequence"/>
</dbReference>
<feature type="transmembrane region" description="Helical" evidence="7">
    <location>
        <begin position="262"/>
        <end position="283"/>
    </location>
</feature>
<evidence type="ECO:0000256" key="1">
    <source>
        <dbReference type="ARBA" id="ARBA00004141"/>
    </source>
</evidence>
<dbReference type="Pfam" id="PF07690">
    <property type="entry name" value="MFS_1"/>
    <property type="match status" value="1"/>
</dbReference>